<keyword evidence="3" id="KW-1185">Reference proteome</keyword>
<dbReference type="STRING" id="101127.A0A1X2GD47"/>
<evidence type="ECO:0000313" key="2">
    <source>
        <dbReference type="EMBL" id="ORX50961.1"/>
    </source>
</evidence>
<dbReference type="OrthoDB" id="341300at2759"/>
<reference evidence="2 3" key="1">
    <citation type="submission" date="2016-07" db="EMBL/GenBank/DDBJ databases">
        <title>Pervasive Adenine N6-methylation of Active Genes in Fungi.</title>
        <authorList>
            <consortium name="DOE Joint Genome Institute"/>
            <person name="Mondo S.J."/>
            <person name="Dannebaum R.O."/>
            <person name="Kuo R.C."/>
            <person name="Labutti K."/>
            <person name="Haridas S."/>
            <person name="Kuo A."/>
            <person name="Salamov A."/>
            <person name="Ahrendt S.R."/>
            <person name="Lipzen A."/>
            <person name="Sullivan W."/>
            <person name="Andreopoulos W.B."/>
            <person name="Clum A."/>
            <person name="Lindquist E."/>
            <person name="Daum C."/>
            <person name="Ramamoorthy G.K."/>
            <person name="Gryganskyi A."/>
            <person name="Culley D."/>
            <person name="Magnuson J.K."/>
            <person name="James T.Y."/>
            <person name="O'Malley M.A."/>
            <person name="Stajich J.E."/>
            <person name="Spatafora J.W."/>
            <person name="Visel A."/>
            <person name="Grigoriev I.V."/>
        </authorList>
    </citation>
    <scope>NUCLEOTIDE SEQUENCE [LARGE SCALE GENOMIC DNA]</scope>
    <source>
        <strain evidence="2 3">NRRL 3301</strain>
    </source>
</reference>
<dbReference type="Pfam" id="PF12706">
    <property type="entry name" value="Lactamase_B_2"/>
    <property type="match status" value="1"/>
</dbReference>
<gene>
    <name evidence="2" type="ORF">DM01DRAFT_1337570</name>
</gene>
<dbReference type="Gene3D" id="3.60.15.10">
    <property type="entry name" value="Ribonuclease Z/Hydroxyacylglutathione hydrolase-like"/>
    <property type="match status" value="1"/>
</dbReference>
<name>A0A1X2GD47_9FUNG</name>
<dbReference type="SUPFAM" id="SSF56281">
    <property type="entry name" value="Metallo-hydrolase/oxidoreductase"/>
    <property type="match status" value="1"/>
</dbReference>
<dbReference type="EMBL" id="MCGT01000022">
    <property type="protein sequence ID" value="ORX50961.1"/>
    <property type="molecule type" value="Genomic_DNA"/>
</dbReference>
<dbReference type="PANTHER" id="PTHR42663">
    <property type="entry name" value="HYDROLASE C777.06C-RELATED-RELATED"/>
    <property type="match status" value="1"/>
</dbReference>
<dbReference type="AlphaFoldDB" id="A0A1X2GD47"/>
<proteinExistence type="predicted"/>
<dbReference type="PANTHER" id="PTHR42663:SF6">
    <property type="entry name" value="HYDROLASE C777.06C-RELATED"/>
    <property type="match status" value="1"/>
</dbReference>
<feature type="domain" description="Metallo-beta-lactamase" evidence="1">
    <location>
        <begin position="68"/>
        <end position="264"/>
    </location>
</feature>
<dbReference type="CDD" id="cd16279">
    <property type="entry name" value="metallo-hydrolase-like_MBL-fold"/>
    <property type="match status" value="1"/>
</dbReference>
<accession>A0A1X2GD47</accession>
<dbReference type="Proteomes" id="UP000242146">
    <property type="component" value="Unassembled WGS sequence"/>
</dbReference>
<organism evidence="2 3">
    <name type="scientific">Hesseltinella vesiculosa</name>
    <dbReference type="NCBI Taxonomy" id="101127"/>
    <lineage>
        <taxon>Eukaryota</taxon>
        <taxon>Fungi</taxon>
        <taxon>Fungi incertae sedis</taxon>
        <taxon>Mucoromycota</taxon>
        <taxon>Mucoromycotina</taxon>
        <taxon>Mucoromycetes</taxon>
        <taxon>Mucorales</taxon>
        <taxon>Cunninghamellaceae</taxon>
        <taxon>Hesseltinella</taxon>
    </lineage>
</organism>
<sequence>MATIVDFIFIGTGNSGCIPNVACLTDPEQACKACLSSMTEQGKKNRRGNVSAVIRFRQHSDPPGSRLRTVLIDCGKTFYESAIQLFPKYGIRELDALVLTHGHMDAMGGLDDMRMLTNHGVQSKIDVYLAQDTMDVVERSFPFLVSAKFATGGGDVATFKYHVVDNTKPFSIHDLVFDPLPVEHGKIMATGQPYISLGFQIDNITYISDTNRIPEHVFERIDTSESRILVLDCLRYGESHASHYGLDEALEATRRINAFKTYYVGFGHRMDHYELEAELEKLDIRVAPAFDGLRLNFEQSDALIESSPYTDTIVVS</sequence>
<evidence type="ECO:0000259" key="1">
    <source>
        <dbReference type="Pfam" id="PF12706"/>
    </source>
</evidence>
<protein>
    <recommendedName>
        <fullName evidence="1">Metallo-beta-lactamase domain-containing protein</fullName>
    </recommendedName>
</protein>
<evidence type="ECO:0000313" key="3">
    <source>
        <dbReference type="Proteomes" id="UP000242146"/>
    </source>
</evidence>
<comment type="caution">
    <text evidence="2">The sequence shown here is derived from an EMBL/GenBank/DDBJ whole genome shotgun (WGS) entry which is preliminary data.</text>
</comment>
<dbReference type="InterPro" id="IPR001279">
    <property type="entry name" value="Metallo-B-lactamas"/>
</dbReference>
<dbReference type="InterPro" id="IPR036866">
    <property type="entry name" value="RibonucZ/Hydroxyglut_hydro"/>
</dbReference>